<comment type="caution">
    <text evidence="3">The sequence shown here is derived from an EMBL/GenBank/DDBJ whole genome shotgun (WGS) entry which is preliminary data.</text>
</comment>
<evidence type="ECO:0000313" key="4">
    <source>
        <dbReference type="Proteomes" id="UP000242525"/>
    </source>
</evidence>
<evidence type="ECO:0000256" key="2">
    <source>
        <dbReference type="SAM" id="MobiDB-lite"/>
    </source>
</evidence>
<dbReference type="AlphaFoldDB" id="A0A0J9XH31"/>
<sequence>MASQPSSPSTATDSLLSSLFESSREIRQQNNSVSNVVNGISANLNTILHMSYQEKDAFSELAKRIDETHETTNFTNEVFTEKFLQISKTLDEQNRTQHYIQNTIELIVDHSADVINKIDSIEREIKTSLTKETSKDSSSVPEPTNFISLFGSDSNNTLLHELVRFSESIGHQQQNINDLLMGIREYFDSSVGDMHRLKETISLLVREEATDASSELRSTFKKANERTYEQLQILGGDIVELHNSLQEIIANSSRNKNQNKVETQASVHDHLIPEILDRLVALEQESRYRHDKSFTSLVEFIAIQLEQLSKESRTHMEDVAKVVSAISESRYPTTELTGNNFEVNNYELLAAEKRIKDLELQVEKSKTQQQNESTQYEQKVADLESKVRKLEFKLRQKCEEESTSIDPKLHEQLKQRLAENEDRLHEAEAANRVMKDEMRLLKYLNNDIGRHEETIANLEGNIDQLRSEKYVLNIELGSLNTVYDMRVSELHQLETRITTFEQRLNQVSLERLKTILGSSTMAIINSSPADQSKSNHGVESFKNADETKKSKRHMSLAQTAFNSTDDLTSKENGVLKINTLEGHVKQRSISLFSDL</sequence>
<feature type="coiled-coil region" evidence="1">
    <location>
        <begin position="348"/>
        <end position="510"/>
    </location>
</feature>
<accession>A0A0J9XH31</accession>
<reference evidence="3" key="1">
    <citation type="submission" date="2014-03" db="EMBL/GenBank/DDBJ databases">
        <authorList>
            <person name="Casaregola S."/>
        </authorList>
    </citation>
    <scope>NUCLEOTIDE SEQUENCE [LARGE SCALE GENOMIC DNA]</scope>
    <source>
        <strain evidence="3">CLIB 918</strain>
    </source>
</reference>
<dbReference type="STRING" id="1173061.A0A0J9XH31"/>
<evidence type="ECO:0000313" key="3">
    <source>
        <dbReference type="EMBL" id="CDO56618.1"/>
    </source>
</evidence>
<gene>
    <name evidence="3" type="ORF">BN980_GECA16s00406g</name>
</gene>
<dbReference type="Proteomes" id="UP000242525">
    <property type="component" value="Unassembled WGS sequence"/>
</dbReference>
<dbReference type="OrthoDB" id="2289094at2759"/>
<dbReference type="EMBL" id="CCBN010000016">
    <property type="protein sequence ID" value="CDO56618.1"/>
    <property type="molecule type" value="Genomic_DNA"/>
</dbReference>
<feature type="region of interest" description="Disordered" evidence="2">
    <location>
        <begin position="526"/>
        <end position="553"/>
    </location>
</feature>
<keyword evidence="1" id="KW-0175">Coiled coil</keyword>
<protein>
    <submittedName>
        <fullName evidence="3">Uncharacterized protein</fullName>
    </submittedName>
</protein>
<keyword evidence="4" id="KW-1185">Reference proteome</keyword>
<organism evidence="3 4">
    <name type="scientific">Geotrichum candidum</name>
    <name type="common">Oospora lactis</name>
    <name type="synonym">Dipodascus geotrichum</name>
    <dbReference type="NCBI Taxonomy" id="1173061"/>
    <lineage>
        <taxon>Eukaryota</taxon>
        <taxon>Fungi</taxon>
        <taxon>Dikarya</taxon>
        <taxon>Ascomycota</taxon>
        <taxon>Saccharomycotina</taxon>
        <taxon>Dipodascomycetes</taxon>
        <taxon>Dipodascales</taxon>
        <taxon>Dipodascaceae</taxon>
        <taxon>Geotrichum</taxon>
    </lineage>
</organism>
<evidence type="ECO:0000256" key="1">
    <source>
        <dbReference type="SAM" id="Coils"/>
    </source>
</evidence>
<proteinExistence type="predicted"/>
<feature type="compositionally biased region" description="Polar residues" evidence="2">
    <location>
        <begin position="526"/>
        <end position="537"/>
    </location>
</feature>
<name>A0A0J9XH31_GEOCN</name>